<evidence type="ECO:0008006" key="3">
    <source>
        <dbReference type="Google" id="ProtNLM"/>
    </source>
</evidence>
<protein>
    <recommendedName>
        <fullName evidence="3">EF-hand domain-containing protein</fullName>
    </recommendedName>
</protein>
<name>A0A5N6PPH8_9ASTR</name>
<evidence type="ECO:0000313" key="1">
    <source>
        <dbReference type="EMBL" id="KAD6795844.1"/>
    </source>
</evidence>
<organism evidence="1 2">
    <name type="scientific">Mikania micrantha</name>
    <name type="common">bitter vine</name>
    <dbReference type="NCBI Taxonomy" id="192012"/>
    <lineage>
        <taxon>Eukaryota</taxon>
        <taxon>Viridiplantae</taxon>
        <taxon>Streptophyta</taxon>
        <taxon>Embryophyta</taxon>
        <taxon>Tracheophyta</taxon>
        <taxon>Spermatophyta</taxon>
        <taxon>Magnoliopsida</taxon>
        <taxon>eudicotyledons</taxon>
        <taxon>Gunneridae</taxon>
        <taxon>Pentapetalae</taxon>
        <taxon>asterids</taxon>
        <taxon>campanulids</taxon>
        <taxon>Asterales</taxon>
        <taxon>Asteraceae</taxon>
        <taxon>Asteroideae</taxon>
        <taxon>Heliantheae alliance</taxon>
        <taxon>Eupatorieae</taxon>
        <taxon>Mikania</taxon>
    </lineage>
</organism>
<gene>
    <name evidence="1" type="ORF">E3N88_06740</name>
</gene>
<dbReference type="OrthoDB" id="26525at2759"/>
<dbReference type="EMBL" id="SZYD01000003">
    <property type="protein sequence ID" value="KAD6795844.1"/>
    <property type="molecule type" value="Genomic_DNA"/>
</dbReference>
<dbReference type="AlphaFoldDB" id="A0A5N6PPH8"/>
<comment type="caution">
    <text evidence="1">The sequence shown here is derived from an EMBL/GenBank/DDBJ whole genome shotgun (WGS) entry which is preliminary data.</text>
</comment>
<accession>A0A5N6PPH8</accession>
<proteinExistence type="predicted"/>
<reference evidence="1 2" key="1">
    <citation type="submission" date="2019-05" db="EMBL/GenBank/DDBJ databases">
        <title>Mikania micrantha, genome provides insights into the molecular mechanism of rapid growth.</title>
        <authorList>
            <person name="Liu B."/>
        </authorList>
    </citation>
    <scope>NUCLEOTIDE SEQUENCE [LARGE SCALE GENOMIC DNA]</scope>
    <source>
        <strain evidence="1">NLD-2019</strain>
        <tissue evidence="1">Leaf</tissue>
    </source>
</reference>
<sequence length="76" mass="8526">MGSSWAPDNSGLTYVDYEILHRSINSMFFGSVEEAGFKEEQDEADLTEAFKVFDENADGFKSEALILMSSRHGWAL</sequence>
<evidence type="ECO:0000313" key="2">
    <source>
        <dbReference type="Proteomes" id="UP000326396"/>
    </source>
</evidence>
<keyword evidence="2" id="KW-1185">Reference proteome</keyword>
<dbReference type="Proteomes" id="UP000326396">
    <property type="component" value="Linkage Group LG11"/>
</dbReference>